<evidence type="ECO:0000313" key="1">
    <source>
        <dbReference type="EMBL" id="QBF27345.1"/>
    </source>
</evidence>
<dbReference type="Proteomes" id="UP000291130">
    <property type="component" value="Chromosome"/>
</dbReference>
<protein>
    <submittedName>
        <fullName evidence="1">Uncharacterized protein</fullName>
    </submittedName>
</protein>
<organism evidence="1 2">
    <name type="scientific">Pseudomonas tructae</name>
    <dbReference type="NCBI Taxonomy" id="2518644"/>
    <lineage>
        <taxon>Bacteria</taxon>
        <taxon>Pseudomonadati</taxon>
        <taxon>Pseudomonadota</taxon>
        <taxon>Gammaproteobacteria</taxon>
        <taxon>Pseudomonadales</taxon>
        <taxon>Pseudomonadaceae</taxon>
        <taxon>Pseudomonas</taxon>
    </lineage>
</organism>
<accession>A0A411MKL6</accession>
<dbReference type="EMBL" id="CP035952">
    <property type="protein sequence ID" value="QBF27345.1"/>
    <property type="molecule type" value="Genomic_DNA"/>
</dbReference>
<sequence length="68" mass="7382">MSIGIYTSLILIYEDGSGVVCACVLIQLMWRGCRLLPPLRELTPSIGAPLGLLKSLQIKIKIKINSAV</sequence>
<dbReference type="KEGG" id="ptk:EXN22_17235"/>
<dbReference type="RefSeq" id="WP_130265205.1">
    <property type="nucleotide sequence ID" value="NZ_CP035952.1"/>
</dbReference>
<evidence type="ECO:0000313" key="2">
    <source>
        <dbReference type="Proteomes" id="UP000291130"/>
    </source>
</evidence>
<keyword evidence="2" id="KW-1185">Reference proteome</keyword>
<gene>
    <name evidence="1" type="ORF">EXN22_17235</name>
</gene>
<name>A0A411MKL6_9PSED</name>
<proteinExistence type="predicted"/>
<reference evidence="1 2" key="1">
    <citation type="submission" date="2019-02" db="EMBL/GenBank/DDBJ databases">
        <title>Complete genome sequence of Pseudomonas sp. SNU WT1 isolated from rainbow trout.</title>
        <authorList>
            <person name="Oh W.T."/>
            <person name="Park S.C."/>
        </authorList>
    </citation>
    <scope>NUCLEOTIDE SEQUENCE [LARGE SCALE GENOMIC DNA]</scope>
    <source>
        <strain evidence="1 2">SNU WT1</strain>
    </source>
</reference>
<dbReference type="AlphaFoldDB" id="A0A411MKL6"/>